<evidence type="ECO:0000313" key="3">
    <source>
        <dbReference type="Proteomes" id="UP000198896"/>
    </source>
</evidence>
<gene>
    <name evidence="2" type="ORF">SAMN05216245_10568</name>
</gene>
<feature type="chain" id="PRO_5011606431" evidence="1">
    <location>
        <begin position="30"/>
        <end position="285"/>
    </location>
</feature>
<reference evidence="2 3" key="1">
    <citation type="submission" date="2016-10" db="EMBL/GenBank/DDBJ databases">
        <authorList>
            <person name="de Groot N.N."/>
        </authorList>
    </citation>
    <scope>NUCLEOTIDE SEQUENCE [LARGE SCALE GENOMIC DNA]</scope>
    <source>
        <strain evidence="2 3">DSM 9236</strain>
    </source>
</reference>
<proteinExistence type="predicted"/>
<organism evidence="2 3">
    <name type="scientific">Succiniclasticum ruminis DSM 9236</name>
    <dbReference type="NCBI Taxonomy" id="1123323"/>
    <lineage>
        <taxon>Bacteria</taxon>
        <taxon>Bacillati</taxon>
        <taxon>Bacillota</taxon>
        <taxon>Negativicutes</taxon>
        <taxon>Acidaminococcales</taxon>
        <taxon>Acidaminococcaceae</taxon>
        <taxon>Succiniclasticum</taxon>
    </lineage>
</organism>
<sequence length="285" mass="31071">MKKWKLMAARLVTLSVLAAVLAVPVCAGAAEIRKADSATTTYKDGAVVPSAKAAAVRKAAQDKALSDYYITSGKKLEKAVARLLYINPEETGLDPQVDYSYRMDKALTGDYFYHVKAFLPGTSEAAGDFLLAKDDSCVFRRIPKENRTELLDGTTEKLLEKVEIYPAYRKIPLDGVGKVLIRVPGSIPYNLALTSLNENTLRIDTDDKGQQWVYGVARGKADILAEVEIGGFTTSKTLNFTVMDERDQAREENRSSGWPIGIGIGFGWGHGRHHHGHGGGVVIGI</sequence>
<feature type="signal peptide" evidence="1">
    <location>
        <begin position="1"/>
        <end position="29"/>
    </location>
</feature>
<protein>
    <submittedName>
        <fullName evidence="2">Uncharacterized protein</fullName>
    </submittedName>
</protein>
<dbReference type="EMBL" id="FONL01000005">
    <property type="protein sequence ID" value="SFE39513.1"/>
    <property type="molecule type" value="Genomic_DNA"/>
</dbReference>
<evidence type="ECO:0000256" key="1">
    <source>
        <dbReference type="SAM" id="SignalP"/>
    </source>
</evidence>
<dbReference type="OrthoDB" id="1625085at2"/>
<dbReference type="Proteomes" id="UP000198896">
    <property type="component" value="Unassembled WGS sequence"/>
</dbReference>
<dbReference type="RefSeq" id="WP_093913251.1">
    <property type="nucleotide sequence ID" value="NZ_FONL01000005.1"/>
</dbReference>
<keyword evidence="3" id="KW-1185">Reference proteome</keyword>
<dbReference type="AlphaFoldDB" id="A0A1I2A952"/>
<evidence type="ECO:0000313" key="2">
    <source>
        <dbReference type="EMBL" id="SFE39513.1"/>
    </source>
</evidence>
<name>A0A1I2A952_9FIRM</name>
<keyword evidence="1" id="KW-0732">Signal</keyword>
<accession>A0A1I2A952</accession>